<evidence type="ECO:0000313" key="2">
    <source>
        <dbReference type="Proteomes" id="UP001243989"/>
    </source>
</evidence>
<keyword evidence="2" id="KW-1185">Reference proteome</keyword>
<dbReference type="Proteomes" id="UP001243989">
    <property type="component" value="Unassembled WGS sequence"/>
</dbReference>
<proteinExistence type="predicted"/>
<dbReference type="SUPFAM" id="SSF48403">
    <property type="entry name" value="Ankyrin repeat"/>
    <property type="match status" value="1"/>
</dbReference>
<evidence type="ECO:0000313" key="1">
    <source>
        <dbReference type="EMBL" id="KAK1633947.1"/>
    </source>
</evidence>
<name>A0AAI9ZNL9_9PEZI</name>
<dbReference type="AlphaFoldDB" id="A0AAI9ZNL9"/>
<evidence type="ECO:0008006" key="3">
    <source>
        <dbReference type="Google" id="ProtNLM"/>
    </source>
</evidence>
<organism evidence="1 2">
    <name type="scientific">Colletotrichum phormii</name>
    <dbReference type="NCBI Taxonomy" id="359342"/>
    <lineage>
        <taxon>Eukaryota</taxon>
        <taxon>Fungi</taxon>
        <taxon>Dikarya</taxon>
        <taxon>Ascomycota</taxon>
        <taxon>Pezizomycotina</taxon>
        <taxon>Sordariomycetes</taxon>
        <taxon>Hypocreomycetidae</taxon>
        <taxon>Glomerellales</taxon>
        <taxon>Glomerellaceae</taxon>
        <taxon>Colletotrichum</taxon>
        <taxon>Colletotrichum acutatum species complex</taxon>
    </lineage>
</organism>
<protein>
    <recommendedName>
        <fullName evidence="3">Ankyrin repeat protein</fullName>
    </recommendedName>
</protein>
<dbReference type="Gene3D" id="1.25.40.20">
    <property type="entry name" value="Ankyrin repeat-containing domain"/>
    <property type="match status" value="1"/>
</dbReference>
<reference evidence="1" key="1">
    <citation type="submission" date="2021-06" db="EMBL/GenBank/DDBJ databases">
        <title>Comparative genomics, transcriptomics and evolutionary studies reveal genomic signatures of adaptation to plant cell wall in hemibiotrophic fungi.</title>
        <authorList>
            <consortium name="DOE Joint Genome Institute"/>
            <person name="Baroncelli R."/>
            <person name="Diaz J.F."/>
            <person name="Benocci T."/>
            <person name="Peng M."/>
            <person name="Battaglia E."/>
            <person name="Haridas S."/>
            <person name="Andreopoulos W."/>
            <person name="Labutti K."/>
            <person name="Pangilinan J."/>
            <person name="Floch G.L."/>
            <person name="Makela M.R."/>
            <person name="Henrissat B."/>
            <person name="Grigoriev I.V."/>
            <person name="Crouch J.A."/>
            <person name="De Vries R.P."/>
            <person name="Sukno S.A."/>
            <person name="Thon M.R."/>
        </authorList>
    </citation>
    <scope>NUCLEOTIDE SEQUENCE</scope>
    <source>
        <strain evidence="1">CBS 102054</strain>
    </source>
</reference>
<sequence length="170" mass="19170">MLHYLLGTWPEALDYHSILLDCIMFHHHGRSQFYFSGCEDGCILKRLLRRGAKTDAPDFVVTPLQIAVACLDKDRVEVLLEGGAEPNTRGNPAAMNRSEHPWLRAHDYLSGMTPLQICQPEVQKRSLDVVSEIREDVTGSSFEDVIDQRLTDSEGILSQIEALLRKHNAT</sequence>
<dbReference type="InterPro" id="IPR036770">
    <property type="entry name" value="Ankyrin_rpt-contain_sf"/>
</dbReference>
<dbReference type="GeneID" id="85480951"/>
<accession>A0AAI9ZNL9</accession>
<comment type="caution">
    <text evidence="1">The sequence shown here is derived from an EMBL/GenBank/DDBJ whole genome shotgun (WGS) entry which is preliminary data.</text>
</comment>
<dbReference type="EMBL" id="JAHMHQ010000016">
    <property type="protein sequence ID" value="KAK1633947.1"/>
    <property type="molecule type" value="Genomic_DNA"/>
</dbReference>
<dbReference type="RefSeq" id="XP_060442554.1">
    <property type="nucleotide sequence ID" value="XM_060596089.1"/>
</dbReference>
<gene>
    <name evidence="1" type="ORF">BDP81DRAFT_63664</name>
</gene>